<dbReference type="Pfam" id="PF05222">
    <property type="entry name" value="AlaDh_PNT_N"/>
    <property type="match status" value="1"/>
</dbReference>
<evidence type="ECO:0000256" key="7">
    <source>
        <dbReference type="PIRSR" id="PIRSR000183-1"/>
    </source>
</evidence>
<dbReference type="AlphaFoldDB" id="A0A2J9PM81"/>
<dbReference type="GO" id="GO:0000286">
    <property type="term" value="F:alanine dehydrogenase activity"/>
    <property type="evidence" value="ECO:0007669"/>
    <property type="project" value="UniProtKB-UniRule"/>
</dbReference>
<dbReference type="InterPro" id="IPR008141">
    <property type="entry name" value="Ala_DH"/>
</dbReference>
<gene>
    <name evidence="12" type="primary">ald</name>
    <name evidence="12" type="ORF">A6J77_002010</name>
</gene>
<dbReference type="EMBL" id="NBTM02000001">
    <property type="protein sequence ID" value="PNL91090.1"/>
    <property type="molecule type" value="Genomic_DNA"/>
</dbReference>
<evidence type="ECO:0000259" key="11">
    <source>
        <dbReference type="SMART" id="SM01003"/>
    </source>
</evidence>
<dbReference type="NCBIfam" id="TIGR00518">
    <property type="entry name" value="alaDH"/>
    <property type="match status" value="1"/>
</dbReference>
<feature type="domain" description="Alanine dehydrogenase/pyridine nucleotide transhydrogenase NAD(H)-binding" evidence="10">
    <location>
        <begin position="147"/>
        <end position="295"/>
    </location>
</feature>
<proteinExistence type="inferred from homology"/>
<evidence type="ECO:0000256" key="8">
    <source>
        <dbReference type="PIRSR" id="PIRSR000183-2"/>
    </source>
</evidence>
<dbReference type="GO" id="GO:0000166">
    <property type="term" value="F:nucleotide binding"/>
    <property type="evidence" value="ECO:0007669"/>
    <property type="project" value="UniProtKB-KW"/>
</dbReference>
<dbReference type="UniPathway" id="UPA00527">
    <property type="reaction ID" value="UER00585"/>
</dbReference>
<evidence type="ECO:0000256" key="3">
    <source>
        <dbReference type="ARBA" id="ARBA00012897"/>
    </source>
</evidence>
<feature type="binding site" evidence="9">
    <location>
        <begin position="265"/>
        <end position="268"/>
    </location>
    <ligand>
        <name>NAD(+)</name>
        <dbReference type="ChEBI" id="CHEBI:57540"/>
    </ligand>
</feature>
<evidence type="ECO:0000313" key="13">
    <source>
        <dbReference type="Proteomes" id="UP000192813"/>
    </source>
</evidence>
<comment type="caution">
    <text evidence="12">The sequence shown here is derived from an EMBL/GenBank/DDBJ whole genome shotgun (WGS) entry which is preliminary data.</text>
</comment>
<organism evidence="12 13">
    <name type="scientific">Aerococcus viridans</name>
    <dbReference type="NCBI Taxonomy" id="1377"/>
    <lineage>
        <taxon>Bacteria</taxon>
        <taxon>Bacillati</taxon>
        <taxon>Bacillota</taxon>
        <taxon>Bacilli</taxon>
        <taxon>Lactobacillales</taxon>
        <taxon>Aerococcaceae</taxon>
        <taxon>Aerococcus</taxon>
    </lineage>
</organism>
<sequence length="370" mass="39283">MQIGIPREIKAQEDRVGLTPGNVRTLVNNGHDVLVEAGAGDGAGFTDDEYAAAGARIEDQPATIWASEMVIKVKEPLASEYDYFHEGLILFAYFHLAPELELTDALLAHKVTAIAYETMVENGSLPLLTPMSEVAGRMAIQIGAHYLEKQNGGSGILLSGVPGVASGHVVVIGGGTVGYNAAKIAVGMGARVTILDVNTGRLAQLEDILNGKVTTLMSNEENIRQVLKDADVVVGSVLVTGRRAPVLVSEEMVQTMKAGSVLVDIAVDQGGNFETSHPTTHQDPVYVKHGVTHYTVANIPGAVPRTSTLALTNATMKFANQIINQGVEAAAKNSETILTGINTYQGHLTHEGVAESQNRDYTPIQDLLNK</sequence>
<feature type="binding site" evidence="9">
    <location>
        <begin position="237"/>
        <end position="238"/>
    </location>
    <ligand>
        <name>NAD(+)</name>
        <dbReference type="ChEBI" id="CHEBI:57540"/>
    </ligand>
</feature>
<evidence type="ECO:0000256" key="9">
    <source>
        <dbReference type="PIRSR" id="PIRSR000183-3"/>
    </source>
</evidence>
<name>A0A2J9PM81_9LACT</name>
<feature type="binding site" evidence="8">
    <location>
        <position position="74"/>
    </location>
    <ligand>
        <name>substrate</name>
    </ligand>
</feature>
<dbReference type="InterPro" id="IPR008143">
    <property type="entry name" value="Ala_DH/PNT_CS2"/>
</dbReference>
<feature type="binding site" evidence="9">
    <location>
        <position position="201"/>
    </location>
    <ligand>
        <name>NAD(+)</name>
        <dbReference type="ChEBI" id="CHEBI:57540"/>
    </ligand>
</feature>
<dbReference type="SMART" id="SM01002">
    <property type="entry name" value="AlaDh_PNT_C"/>
    <property type="match status" value="1"/>
</dbReference>
<evidence type="ECO:0000313" key="12">
    <source>
        <dbReference type="EMBL" id="PNL91090.1"/>
    </source>
</evidence>
<dbReference type="PANTHER" id="PTHR42795">
    <property type="entry name" value="ALANINE DEHYDROGENASE"/>
    <property type="match status" value="1"/>
</dbReference>
<evidence type="ECO:0000256" key="2">
    <source>
        <dbReference type="ARBA" id="ARBA00005689"/>
    </source>
</evidence>
<feature type="binding site" evidence="9">
    <location>
        <position position="218"/>
    </location>
    <ligand>
        <name>NAD(+)</name>
        <dbReference type="ChEBI" id="CHEBI:57540"/>
    </ligand>
</feature>
<comment type="similarity">
    <text evidence="2 6">Belongs to the AlaDH/PNT family.</text>
</comment>
<dbReference type="InterPro" id="IPR007698">
    <property type="entry name" value="AlaDH/PNT_NAD(H)-bd"/>
</dbReference>
<feature type="domain" description="Alanine dehydrogenase/pyridine nucleotide transhydrogenase N-terminal" evidence="11">
    <location>
        <begin position="4"/>
        <end position="135"/>
    </location>
</feature>
<evidence type="ECO:0000256" key="4">
    <source>
        <dbReference type="ARBA" id="ARBA00023002"/>
    </source>
</evidence>
<dbReference type="PROSITE" id="PS00837">
    <property type="entry name" value="ALADH_PNT_2"/>
    <property type="match status" value="1"/>
</dbReference>
<dbReference type="Pfam" id="PF01262">
    <property type="entry name" value="AlaDh_PNT_C"/>
    <property type="match status" value="1"/>
</dbReference>
<dbReference type="GO" id="GO:0005886">
    <property type="term" value="C:plasma membrane"/>
    <property type="evidence" value="ECO:0007669"/>
    <property type="project" value="TreeGrafter"/>
</dbReference>
<evidence type="ECO:0000256" key="6">
    <source>
        <dbReference type="PIRNR" id="PIRNR000183"/>
    </source>
</evidence>
<dbReference type="GO" id="GO:0042853">
    <property type="term" value="P:L-alanine catabolic process"/>
    <property type="evidence" value="ECO:0007669"/>
    <property type="project" value="UniProtKB-UniPathway"/>
</dbReference>
<accession>A0A2J9PM81</accession>
<comment type="catalytic activity">
    <reaction evidence="6">
        <text>L-alanine + NAD(+) + H2O = pyruvate + NH4(+) + NADH + H(+)</text>
        <dbReference type="Rhea" id="RHEA:18405"/>
        <dbReference type="ChEBI" id="CHEBI:15361"/>
        <dbReference type="ChEBI" id="CHEBI:15377"/>
        <dbReference type="ChEBI" id="CHEBI:15378"/>
        <dbReference type="ChEBI" id="CHEBI:28938"/>
        <dbReference type="ChEBI" id="CHEBI:57540"/>
        <dbReference type="ChEBI" id="CHEBI:57945"/>
        <dbReference type="ChEBI" id="CHEBI:57972"/>
        <dbReference type="EC" id="1.4.1.1"/>
    </reaction>
</comment>
<dbReference type="CDD" id="cd05305">
    <property type="entry name" value="L-AlaDH"/>
    <property type="match status" value="1"/>
</dbReference>
<evidence type="ECO:0000256" key="5">
    <source>
        <dbReference type="ARBA" id="ARBA00023027"/>
    </source>
</evidence>
<feature type="binding site" evidence="9">
    <location>
        <position position="196"/>
    </location>
    <ligand>
        <name>NAD(+)</name>
        <dbReference type="ChEBI" id="CHEBI:57540"/>
    </ligand>
</feature>
<dbReference type="PANTHER" id="PTHR42795:SF1">
    <property type="entry name" value="ALANINE DEHYDROGENASE"/>
    <property type="match status" value="1"/>
</dbReference>
<dbReference type="SUPFAM" id="SSF51735">
    <property type="entry name" value="NAD(P)-binding Rossmann-fold domains"/>
    <property type="match status" value="1"/>
</dbReference>
<dbReference type="SMART" id="SM01003">
    <property type="entry name" value="AlaDh_PNT_N"/>
    <property type="match status" value="1"/>
</dbReference>
<dbReference type="SUPFAM" id="SSF52283">
    <property type="entry name" value="Formate/glycerate dehydrogenase catalytic domain-like"/>
    <property type="match status" value="1"/>
</dbReference>
<dbReference type="InterPro" id="IPR036291">
    <property type="entry name" value="NAD(P)-bd_dom_sf"/>
</dbReference>
<reference evidence="13" key="1">
    <citation type="submission" date="2017-12" db="EMBL/GenBank/DDBJ databases">
        <title>FDA dAtabase for Regulatory Grade micrObial Sequences (FDA-ARGOS): Supporting development and validation of Infectious Disease Dx tests.</title>
        <authorList>
            <person name="Hoffmann M."/>
            <person name="Allard M."/>
            <person name="Evans P."/>
            <person name="Brown E."/>
            <person name="Tallon L."/>
            <person name="Sadzewicz L."/>
            <person name="Sengamalay N."/>
            <person name="Ott S."/>
            <person name="Godinez A."/>
            <person name="Nagaraj S."/>
            <person name="Vavikolanu K."/>
            <person name="Aluvathingal J."/>
            <person name="Nadendla S."/>
            <person name="Sichtig H."/>
        </authorList>
    </citation>
    <scope>NUCLEOTIDE SEQUENCE [LARGE SCALE GENOMIC DNA]</scope>
    <source>
        <strain evidence="13">FDAARGOS_249</strain>
    </source>
</reference>
<dbReference type="FunFam" id="3.40.50.720:FF:000049">
    <property type="entry name" value="Alanine dehydrogenase"/>
    <property type="match status" value="1"/>
</dbReference>
<comment type="pathway">
    <text evidence="1">Amino-acid degradation; L-alanine degradation via dehydrogenase pathway; NH(3) and pyruvate from L-alanine: step 1/1.</text>
</comment>
<dbReference type="PIRSF" id="PIRSF000183">
    <property type="entry name" value="Alanine_dh"/>
    <property type="match status" value="1"/>
</dbReference>
<protein>
    <recommendedName>
        <fullName evidence="3 6">Alanine dehydrogenase</fullName>
        <ecNumber evidence="3 6">1.4.1.1</ecNumber>
    </recommendedName>
</protein>
<dbReference type="InterPro" id="IPR007886">
    <property type="entry name" value="AlaDH/PNT_N"/>
</dbReference>
<feature type="binding site" evidence="8">
    <location>
        <position position="15"/>
    </location>
    <ligand>
        <name>substrate</name>
    </ligand>
</feature>
<keyword evidence="5 6" id="KW-0520">NAD</keyword>
<feature type="active site" description="Proton donor/acceptor" evidence="7">
    <location>
        <position position="95"/>
    </location>
</feature>
<feature type="binding site" evidence="9">
    <location>
        <position position="132"/>
    </location>
    <ligand>
        <name>NAD(+)</name>
        <dbReference type="ChEBI" id="CHEBI:57540"/>
    </ligand>
</feature>
<evidence type="ECO:0000259" key="10">
    <source>
        <dbReference type="SMART" id="SM01002"/>
    </source>
</evidence>
<dbReference type="RefSeq" id="WP_048728980.1">
    <property type="nucleotide sequence ID" value="NZ_NBTM02000001.1"/>
</dbReference>
<evidence type="ECO:0000256" key="1">
    <source>
        <dbReference type="ARBA" id="ARBA00005206"/>
    </source>
</evidence>
<dbReference type="EC" id="1.4.1.1" evidence="3 6"/>
<feature type="active site" description="Proton donor/acceptor" evidence="7">
    <location>
        <position position="268"/>
    </location>
</feature>
<keyword evidence="9" id="KW-0547">Nucleotide-binding</keyword>
<dbReference type="Proteomes" id="UP000192813">
    <property type="component" value="Unassembled WGS sequence"/>
</dbReference>
<keyword evidence="4 6" id="KW-0560">Oxidoreductase</keyword>
<dbReference type="Gene3D" id="3.40.50.720">
    <property type="entry name" value="NAD(P)-binding Rossmann-like Domain"/>
    <property type="match status" value="2"/>
</dbReference>